<evidence type="ECO:0000256" key="1">
    <source>
        <dbReference type="SAM" id="Phobius"/>
    </source>
</evidence>
<reference evidence="3" key="2">
    <citation type="submission" date="2023-07" db="EMBL/GenBank/DDBJ databases">
        <authorList>
            <person name="Sun H."/>
        </authorList>
    </citation>
    <scope>NUCLEOTIDE SEQUENCE</scope>
    <source>
        <strain evidence="3">05753</strain>
    </source>
</reference>
<dbReference type="InterPro" id="IPR000620">
    <property type="entry name" value="EamA_dom"/>
</dbReference>
<protein>
    <submittedName>
        <fullName evidence="3">DMT family transporter</fullName>
    </submittedName>
</protein>
<feature type="domain" description="EamA" evidence="2">
    <location>
        <begin position="150"/>
        <end position="278"/>
    </location>
</feature>
<dbReference type="InterPro" id="IPR037185">
    <property type="entry name" value="EmrE-like"/>
</dbReference>
<dbReference type="PANTHER" id="PTHR22911:SF103">
    <property type="entry name" value="BLR2811 PROTEIN"/>
    <property type="match status" value="1"/>
</dbReference>
<feature type="domain" description="EamA" evidence="2">
    <location>
        <begin position="6"/>
        <end position="140"/>
    </location>
</feature>
<feature type="transmembrane region" description="Helical" evidence="1">
    <location>
        <begin position="73"/>
        <end position="95"/>
    </location>
</feature>
<sequence length="297" mass="31739">MNKKTTGLVFALSAVTIFSMQDGISKHLGSVYSPIFITMLRYWAFAAFAVLLSTRGRGGISGAASSSRPYLQMARGALLVIQIVISIYSFAIVGLSQTQSIYAATPLIVAALSVPLLGEKVGWRRWTAIGVGLFGVLLIINPATATISIAMLLPVAGSALFALYAIMTRLAGRTDSSSTSFFYTGVAGAFVITFIGPLFWATLLPLDWLLMIVLCLTGMTGHYLLIRAYDLVDAVTVQQIGYVQVVLVCIIGVVVYGEHLTPNMVVGAILVISAGFFTIWRESRKRALANSPPSSTA</sequence>
<name>A0ABT8ST90_9HYPH</name>
<feature type="transmembrane region" description="Helical" evidence="1">
    <location>
        <begin position="208"/>
        <end position="228"/>
    </location>
</feature>
<evidence type="ECO:0000259" key="2">
    <source>
        <dbReference type="Pfam" id="PF00892"/>
    </source>
</evidence>
<dbReference type="PANTHER" id="PTHR22911">
    <property type="entry name" value="ACYL-MALONYL CONDENSING ENZYME-RELATED"/>
    <property type="match status" value="1"/>
</dbReference>
<feature type="transmembrane region" description="Helical" evidence="1">
    <location>
        <begin position="263"/>
        <end position="280"/>
    </location>
</feature>
<keyword evidence="4" id="KW-1185">Reference proteome</keyword>
<reference evidence="3" key="1">
    <citation type="journal article" date="2015" name="Int. J. Syst. Evol. Microbiol.">
        <title>Rhizobium oryzicola sp. nov., potential plant-growth-promoting endophytic bacteria isolated from rice roots.</title>
        <authorList>
            <person name="Zhang X.X."/>
            <person name="Gao J.S."/>
            <person name="Cao Y.H."/>
            <person name="Sheirdil R.A."/>
            <person name="Wang X.C."/>
            <person name="Zhang L."/>
        </authorList>
    </citation>
    <scope>NUCLEOTIDE SEQUENCE</scope>
    <source>
        <strain evidence="3">05753</strain>
    </source>
</reference>
<proteinExistence type="predicted"/>
<dbReference type="Proteomes" id="UP001169006">
    <property type="component" value="Unassembled WGS sequence"/>
</dbReference>
<feature type="transmembrane region" description="Helical" evidence="1">
    <location>
        <begin position="180"/>
        <end position="202"/>
    </location>
</feature>
<feature type="transmembrane region" description="Helical" evidence="1">
    <location>
        <begin position="101"/>
        <end position="118"/>
    </location>
</feature>
<dbReference type="SUPFAM" id="SSF103481">
    <property type="entry name" value="Multidrug resistance efflux transporter EmrE"/>
    <property type="match status" value="2"/>
</dbReference>
<dbReference type="EMBL" id="JAUKWQ010000001">
    <property type="protein sequence ID" value="MDO1581635.1"/>
    <property type="molecule type" value="Genomic_DNA"/>
</dbReference>
<evidence type="ECO:0000313" key="3">
    <source>
        <dbReference type="EMBL" id="MDO1581635.1"/>
    </source>
</evidence>
<comment type="caution">
    <text evidence="3">The sequence shown here is derived from an EMBL/GenBank/DDBJ whole genome shotgun (WGS) entry which is preliminary data.</text>
</comment>
<accession>A0ABT8ST90</accession>
<feature type="transmembrane region" description="Helical" evidence="1">
    <location>
        <begin position="31"/>
        <end position="52"/>
    </location>
</feature>
<evidence type="ECO:0000313" key="4">
    <source>
        <dbReference type="Proteomes" id="UP001169006"/>
    </source>
</evidence>
<keyword evidence="1" id="KW-0472">Membrane</keyword>
<keyword evidence="1" id="KW-1133">Transmembrane helix</keyword>
<keyword evidence="1" id="KW-0812">Transmembrane</keyword>
<dbReference type="Pfam" id="PF00892">
    <property type="entry name" value="EamA"/>
    <property type="match status" value="2"/>
</dbReference>
<feature type="transmembrane region" description="Helical" evidence="1">
    <location>
        <begin position="240"/>
        <end position="257"/>
    </location>
</feature>
<dbReference type="RefSeq" id="WP_302075733.1">
    <property type="nucleotide sequence ID" value="NZ_JAUKWQ010000001.1"/>
</dbReference>
<dbReference type="Gene3D" id="1.10.3730.20">
    <property type="match status" value="1"/>
</dbReference>
<feature type="transmembrane region" description="Helical" evidence="1">
    <location>
        <begin position="125"/>
        <end position="143"/>
    </location>
</feature>
<organism evidence="3 4">
    <name type="scientific">Rhizobium oryzicola</name>
    <dbReference type="NCBI Taxonomy" id="1232668"/>
    <lineage>
        <taxon>Bacteria</taxon>
        <taxon>Pseudomonadati</taxon>
        <taxon>Pseudomonadota</taxon>
        <taxon>Alphaproteobacteria</taxon>
        <taxon>Hyphomicrobiales</taxon>
        <taxon>Rhizobiaceae</taxon>
        <taxon>Rhizobium/Agrobacterium group</taxon>
        <taxon>Rhizobium</taxon>
    </lineage>
</organism>
<gene>
    <name evidence="3" type="ORF">Q2T52_05940</name>
</gene>
<feature type="transmembrane region" description="Helical" evidence="1">
    <location>
        <begin position="149"/>
        <end position="168"/>
    </location>
</feature>